<evidence type="ECO:0000256" key="7">
    <source>
        <dbReference type="ARBA" id="ARBA00022989"/>
    </source>
</evidence>
<comment type="similarity">
    <text evidence="2">Belongs to the branched chain amino acid transporter family.</text>
</comment>
<keyword evidence="4" id="KW-1003">Cell membrane</keyword>
<keyword evidence="8 9" id="KW-0472">Membrane</keyword>
<feature type="transmembrane region" description="Helical" evidence="9">
    <location>
        <begin position="12"/>
        <end position="30"/>
    </location>
</feature>
<feature type="transmembrane region" description="Helical" evidence="9">
    <location>
        <begin position="147"/>
        <end position="168"/>
    </location>
</feature>
<evidence type="ECO:0000256" key="9">
    <source>
        <dbReference type="SAM" id="Phobius"/>
    </source>
</evidence>
<feature type="transmembrane region" description="Helical" evidence="9">
    <location>
        <begin position="228"/>
        <end position="250"/>
    </location>
</feature>
<gene>
    <name evidence="10" type="primary">brnQ</name>
    <name evidence="10" type="ORF">QU605_00910</name>
</gene>
<keyword evidence="3" id="KW-0813">Transport</keyword>
<feature type="transmembrane region" description="Helical" evidence="9">
    <location>
        <begin position="82"/>
        <end position="99"/>
    </location>
</feature>
<evidence type="ECO:0000256" key="5">
    <source>
        <dbReference type="ARBA" id="ARBA00022692"/>
    </source>
</evidence>
<evidence type="ECO:0000256" key="1">
    <source>
        <dbReference type="ARBA" id="ARBA00004651"/>
    </source>
</evidence>
<dbReference type="PANTHER" id="PTHR30588">
    <property type="entry name" value="BRANCHED-CHAIN AMINO ACID TRANSPORT SYSTEM 2 CARRIER PROTEIN"/>
    <property type="match status" value="1"/>
</dbReference>
<evidence type="ECO:0000313" key="10">
    <source>
        <dbReference type="EMBL" id="MDM9630010.1"/>
    </source>
</evidence>
<name>A0ABT7WAS4_9FLAO</name>
<evidence type="ECO:0000256" key="3">
    <source>
        <dbReference type="ARBA" id="ARBA00022448"/>
    </source>
</evidence>
<dbReference type="Pfam" id="PF05525">
    <property type="entry name" value="Branch_AA_trans"/>
    <property type="match status" value="1"/>
</dbReference>
<evidence type="ECO:0000313" key="11">
    <source>
        <dbReference type="Proteomes" id="UP001174839"/>
    </source>
</evidence>
<sequence>MARSKIKRKSEWILALALFSLFFGAGNLILPPQLGMRSGISWWQTGIGFSISAVGIPMLGILAHARLQGDMFDFARKVSPRFSLVFCYLVYAISISLPAPRTASVTHEMGVAPFFDISALGTSLIYFGLVFILVLNRSRIVPLIGKWLTPTILLVLLVLIGSITLFGGGVPGETLLENPFSAGILEGYQTFDAIGAVVVGGVILISLRNEMPDLEVKERFLYISRAGWLAGTGLLVLYAGLILSGAMLGAELDESLSRTEVLQQMSSRALGYNGNIFLSVLIALACFTTAVGIVTGTADFMKSRFGDSNLAYRITAFIGCFLGVLMGQFPVDYIIAIAFPALMFIYPLTIVLILLNIMPGKWTPPTVFRTVVFTTLFFSIPDFMSSIGMPQISEFLQGWWPLQSYQLGWVIPAIGVFFLFRIFRKVSD</sequence>
<feature type="transmembrane region" description="Helical" evidence="9">
    <location>
        <begin position="276"/>
        <end position="298"/>
    </location>
</feature>
<proteinExistence type="inferred from homology"/>
<comment type="caution">
    <text evidence="10">The sequence shown here is derived from an EMBL/GenBank/DDBJ whole genome shotgun (WGS) entry which is preliminary data.</text>
</comment>
<reference evidence="10" key="1">
    <citation type="submission" date="2023-06" db="EMBL/GenBank/DDBJ databases">
        <title>Robiginitalea aurantiacus sp. nov. and Algoriphagus sediminis sp. nov., isolated from coastal sediment.</title>
        <authorList>
            <person name="Zhou Z.Y."/>
            <person name="An J."/>
            <person name="Jia Y.W."/>
            <person name="Du Z.J."/>
        </authorList>
    </citation>
    <scope>NUCLEOTIDE SEQUENCE</scope>
    <source>
        <strain evidence="10">M39</strain>
    </source>
</reference>
<feature type="transmembrane region" description="Helical" evidence="9">
    <location>
        <begin position="111"/>
        <end position="135"/>
    </location>
</feature>
<dbReference type="Proteomes" id="UP001174839">
    <property type="component" value="Unassembled WGS sequence"/>
</dbReference>
<keyword evidence="11" id="KW-1185">Reference proteome</keyword>
<evidence type="ECO:0000256" key="2">
    <source>
        <dbReference type="ARBA" id="ARBA00008540"/>
    </source>
</evidence>
<dbReference type="EMBL" id="JAUDUY010000001">
    <property type="protein sequence ID" value="MDM9630010.1"/>
    <property type="molecule type" value="Genomic_DNA"/>
</dbReference>
<feature type="transmembrane region" description="Helical" evidence="9">
    <location>
        <begin position="188"/>
        <end position="207"/>
    </location>
</feature>
<comment type="subcellular location">
    <subcellularLocation>
        <location evidence="1">Cell membrane</location>
        <topology evidence="1">Multi-pass membrane protein</topology>
    </subcellularLocation>
</comment>
<evidence type="ECO:0000256" key="8">
    <source>
        <dbReference type="ARBA" id="ARBA00023136"/>
    </source>
</evidence>
<accession>A0ABT7WAS4</accession>
<evidence type="ECO:0000256" key="6">
    <source>
        <dbReference type="ARBA" id="ARBA00022970"/>
    </source>
</evidence>
<feature type="transmembrane region" description="Helical" evidence="9">
    <location>
        <begin position="333"/>
        <end position="355"/>
    </location>
</feature>
<evidence type="ECO:0000256" key="4">
    <source>
        <dbReference type="ARBA" id="ARBA00022475"/>
    </source>
</evidence>
<dbReference type="RefSeq" id="WP_289723377.1">
    <property type="nucleotide sequence ID" value="NZ_JAUDUY010000001.1"/>
</dbReference>
<organism evidence="10 11">
    <name type="scientific">Robiginitalea aurantiaca</name>
    <dbReference type="NCBI Taxonomy" id="3056915"/>
    <lineage>
        <taxon>Bacteria</taxon>
        <taxon>Pseudomonadati</taxon>
        <taxon>Bacteroidota</taxon>
        <taxon>Flavobacteriia</taxon>
        <taxon>Flavobacteriales</taxon>
        <taxon>Flavobacteriaceae</taxon>
        <taxon>Robiginitalea</taxon>
    </lineage>
</organism>
<protein>
    <submittedName>
        <fullName evidence="10">Branched-chain amino acid transport system II carrier protein</fullName>
    </submittedName>
</protein>
<dbReference type="NCBIfam" id="TIGR00796">
    <property type="entry name" value="livcs"/>
    <property type="match status" value="1"/>
</dbReference>
<dbReference type="PANTHER" id="PTHR30588:SF0">
    <property type="entry name" value="BRANCHED-CHAIN AMINO ACID PERMEASE BRNQ"/>
    <property type="match status" value="1"/>
</dbReference>
<dbReference type="InterPro" id="IPR004685">
    <property type="entry name" value="Brnchd-chn_aa_trnsp_Livcs"/>
</dbReference>
<feature type="transmembrane region" description="Helical" evidence="9">
    <location>
        <begin position="404"/>
        <end position="423"/>
    </location>
</feature>
<keyword evidence="5 9" id="KW-0812">Transmembrane</keyword>
<feature type="transmembrane region" description="Helical" evidence="9">
    <location>
        <begin position="310"/>
        <end position="327"/>
    </location>
</feature>
<feature type="transmembrane region" description="Helical" evidence="9">
    <location>
        <begin position="42"/>
        <end position="62"/>
    </location>
</feature>
<feature type="transmembrane region" description="Helical" evidence="9">
    <location>
        <begin position="367"/>
        <end position="384"/>
    </location>
</feature>
<keyword evidence="7 9" id="KW-1133">Transmembrane helix</keyword>
<keyword evidence="6" id="KW-0029">Amino-acid transport</keyword>